<evidence type="ECO:0000256" key="3">
    <source>
        <dbReference type="ARBA" id="ARBA00012663"/>
    </source>
</evidence>
<dbReference type="EMBL" id="GG693859">
    <property type="protein sequence ID" value="EES53560.1"/>
    <property type="molecule type" value="Genomic_DNA"/>
</dbReference>
<evidence type="ECO:0000256" key="2">
    <source>
        <dbReference type="ARBA" id="ARBA00005336"/>
    </source>
</evidence>
<evidence type="ECO:0000256" key="5">
    <source>
        <dbReference type="ARBA" id="ARBA00023295"/>
    </source>
</evidence>
<dbReference type="Pfam" id="PF00933">
    <property type="entry name" value="Glyco_hydro_3"/>
    <property type="match status" value="1"/>
</dbReference>
<sequence>MSDVGRLLWVSLPGPDLTAADREFLERVDPLGVVIFRENVRNAAQVKSLIEEIRSVPGSPRLLAVDQEGGRVARLSDGVPALPAMKILGAQPEREIEEAGFSLGEALHRLGFDVDFAPVLDVDSNPQNPIIGDRAFSSDPEEAGVKALAFARGLLRAGILPCGKHFPGHGDTSLDSHVALPVVDAPLSLLEARELVPFRMAIEREIPLMMTAHVVYPSIDKAVPATLSRAVVTGILREKLNYGGLVLSDDLLMAAVARGGVVEAALASIDAGCDGLLVLKSQSQALAVADRLEEILRGEPGRLAPALERVSRWWSHWRGGR</sequence>
<evidence type="ECO:0000256" key="1">
    <source>
        <dbReference type="ARBA" id="ARBA00001231"/>
    </source>
</evidence>
<dbReference type="GO" id="GO:0009254">
    <property type="term" value="P:peptidoglycan turnover"/>
    <property type="evidence" value="ECO:0007669"/>
    <property type="project" value="TreeGrafter"/>
</dbReference>
<dbReference type="EC" id="3.2.1.52" evidence="3"/>
<name>C6HUU9_9BACT</name>
<dbReference type="GO" id="GO:0004563">
    <property type="term" value="F:beta-N-acetylhexosaminidase activity"/>
    <property type="evidence" value="ECO:0007669"/>
    <property type="project" value="UniProtKB-EC"/>
</dbReference>
<accession>C6HUU9</accession>
<dbReference type="GO" id="GO:0005975">
    <property type="term" value="P:carbohydrate metabolic process"/>
    <property type="evidence" value="ECO:0007669"/>
    <property type="project" value="InterPro"/>
</dbReference>
<evidence type="ECO:0000259" key="6">
    <source>
        <dbReference type="Pfam" id="PF00933"/>
    </source>
</evidence>
<keyword evidence="8" id="KW-1185">Reference proteome</keyword>
<feature type="domain" description="Glycoside hydrolase family 3 N-terminal" evidence="6">
    <location>
        <begin position="20"/>
        <end position="292"/>
    </location>
</feature>
<dbReference type="InterPro" id="IPR001764">
    <property type="entry name" value="Glyco_hydro_3_N"/>
</dbReference>
<comment type="catalytic activity">
    <reaction evidence="1">
        <text>Hydrolysis of terminal non-reducing N-acetyl-D-hexosamine residues in N-acetyl-beta-D-hexosaminides.</text>
        <dbReference type="EC" id="3.2.1.52"/>
    </reaction>
</comment>
<keyword evidence="5" id="KW-0326">Glycosidase</keyword>
<dbReference type="SUPFAM" id="SSF51445">
    <property type="entry name" value="(Trans)glycosidases"/>
    <property type="match status" value="1"/>
</dbReference>
<keyword evidence="4" id="KW-0378">Hydrolase</keyword>
<dbReference type="Gene3D" id="3.20.20.300">
    <property type="entry name" value="Glycoside hydrolase, family 3, N-terminal domain"/>
    <property type="match status" value="1"/>
</dbReference>
<gene>
    <name evidence="7" type="ORF">UBAL3_74420017</name>
</gene>
<protein>
    <recommendedName>
        <fullName evidence="3">beta-N-acetylhexosaminidase</fullName>
        <ecNumber evidence="3">3.2.1.52</ecNumber>
    </recommendedName>
</protein>
<organism evidence="7 8">
    <name type="scientific">Leptospirillum ferrodiazotrophum</name>
    <dbReference type="NCBI Taxonomy" id="412449"/>
    <lineage>
        <taxon>Bacteria</taxon>
        <taxon>Pseudomonadati</taxon>
        <taxon>Nitrospirota</taxon>
        <taxon>Nitrospiria</taxon>
        <taxon>Nitrospirales</taxon>
        <taxon>Nitrospiraceae</taxon>
        <taxon>Leptospirillum</taxon>
    </lineage>
</organism>
<evidence type="ECO:0000313" key="7">
    <source>
        <dbReference type="EMBL" id="EES53560.1"/>
    </source>
</evidence>
<dbReference type="PANTHER" id="PTHR30480:SF13">
    <property type="entry name" value="BETA-HEXOSAMINIDASE"/>
    <property type="match status" value="1"/>
</dbReference>
<dbReference type="Proteomes" id="UP000009374">
    <property type="component" value="Unassembled WGS sequence"/>
</dbReference>
<dbReference type="NCBIfam" id="NF003740">
    <property type="entry name" value="PRK05337.1"/>
    <property type="match status" value="1"/>
</dbReference>
<reference evidence="7 8" key="1">
    <citation type="journal article" date="2009" name="Appl. Environ. Microbiol.">
        <title>Community genomic and proteomic analyses of chemoautotrophic iron-oxidizing "Leptospirillum rubarum" (Group II) and "Leptospirillum ferrodiazotrophum" (Group III) bacteria in acid mine drainage biofilms.</title>
        <authorList>
            <person name="Goltsman D.S."/>
            <person name="Denef V.J."/>
            <person name="Singer S.W."/>
            <person name="VerBerkmoes N.C."/>
            <person name="Lefsrud M."/>
            <person name="Mueller R.S."/>
            <person name="Dick G.J."/>
            <person name="Sun C.L."/>
            <person name="Wheeler K.E."/>
            <person name="Zemla A."/>
            <person name="Baker B.J."/>
            <person name="Hauser L."/>
            <person name="Land M."/>
            <person name="Shah M.B."/>
            <person name="Thelen M.P."/>
            <person name="Hettich R.L."/>
            <person name="Banfield J.F."/>
        </authorList>
    </citation>
    <scope>NUCLEOTIDE SEQUENCE [LARGE SCALE GENOMIC DNA]</scope>
</reference>
<dbReference type="InterPro" id="IPR017853">
    <property type="entry name" value="GH"/>
</dbReference>
<proteinExistence type="inferred from homology"/>
<dbReference type="AlphaFoldDB" id="C6HUU9"/>
<dbReference type="InterPro" id="IPR050226">
    <property type="entry name" value="NagZ_Beta-hexosaminidase"/>
</dbReference>
<dbReference type="InterPro" id="IPR036962">
    <property type="entry name" value="Glyco_hydro_3_N_sf"/>
</dbReference>
<dbReference type="PANTHER" id="PTHR30480">
    <property type="entry name" value="BETA-HEXOSAMINIDASE-RELATED"/>
    <property type="match status" value="1"/>
</dbReference>
<evidence type="ECO:0000313" key="8">
    <source>
        <dbReference type="Proteomes" id="UP000009374"/>
    </source>
</evidence>
<evidence type="ECO:0000256" key="4">
    <source>
        <dbReference type="ARBA" id="ARBA00022801"/>
    </source>
</evidence>
<comment type="similarity">
    <text evidence="2">Belongs to the glycosyl hydrolase 3 family.</text>
</comment>